<dbReference type="STRING" id="1901.BB341_22885"/>
<keyword evidence="1" id="KW-0812">Transmembrane</keyword>
<dbReference type="EMBL" id="CM000913">
    <property type="protein sequence ID" value="EFG06100.1"/>
    <property type="molecule type" value="Genomic_DNA"/>
</dbReference>
<gene>
    <name evidence="2" type="ORF">SCLAV_1022</name>
</gene>
<feature type="transmembrane region" description="Helical" evidence="1">
    <location>
        <begin position="20"/>
        <end position="40"/>
    </location>
</feature>
<dbReference type="GeneID" id="93732315"/>
<proteinExistence type="predicted"/>
<keyword evidence="1" id="KW-0472">Membrane</keyword>
<dbReference type="Proteomes" id="UP000002357">
    <property type="component" value="Chromosome"/>
</dbReference>
<organism evidence="2 3">
    <name type="scientific">Streptomyces clavuligerus</name>
    <dbReference type="NCBI Taxonomy" id="1901"/>
    <lineage>
        <taxon>Bacteria</taxon>
        <taxon>Bacillati</taxon>
        <taxon>Actinomycetota</taxon>
        <taxon>Actinomycetes</taxon>
        <taxon>Kitasatosporales</taxon>
        <taxon>Streptomycetaceae</taxon>
        <taxon>Streptomyces</taxon>
    </lineage>
</organism>
<dbReference type="AlphaFoldDB" id="B5H0X1"/>
<evidence type="ECO:0000313" key="3">
    <source>
        <dbReference type="Proteomes" id="UP000002357"/>
    </source>
</evidence>
<accession>B5H0X1</accession>
<evidence type="ECO:0000313" key="2">
    <source>
        <dbReference type="EMBL" id="EFG06100.1"/>
    </source>
</evidence>
<sequence length="67" mass="7029">MPARTPSAVPAGTGRSGARLSWWSLALPILAFTVLLGLMADPAEAGTAQEGSAVRLLVEYLHRLLIS</sequence>
<dbReference type="OrthoDB" id="4334185at2"/>
<dbReference type="RefSeq" id="WP_003957898.1">
    <property type="nucleotide sequence ID" value="NZ_CM000913.1"/>
</dbReference>
<dbReference type="KEGG" id="sclf:BB341_22885"/>
<name>B5H0X1_STRCL</name>
<keyword evidence="1" id="KW-1133">Transmembrane helix</keyword>
<reference evidence="2 3" key="1">
    <citation type="journal article" date="2010" name="Genome Biol. Evol.">
        <title>The sequence of a 1.8-mb bacterial linear plasmid reveals a rich evolutionary reservoir of secondary metabolic pathways.</title>
        <authorList>
            <person name="Medema M.H."/>
            <person name="Trefzer A."/>
            <person name="Kovalchuk A."/>
            <person name="van den Berg M."/>
            <person name="Mueller U."/>
            <person name="Heijne W."/>
            <person name="Wu L."/>
            <person name="Alam M.T."/>
            <person name="Ronning C.M."/>
            <person name="Nierman W.C."/>
            <person name="Bovenberg R.A.L."/>
            <person name="Breitling R."/>
            <person name="Takano E."/>
        </authorList>
    </citation>
    <scope>NUCLEOTIDE SEQUENCE [LARGE SCALE GENOMIC DNA]</scope>
    <source>
        <strain evidence="3">ATCC 27064 / DSM 738 / JCM 4710 / NBRC 13307 / NCIMB 12785 / NRRL 3585 / VKM Ac-602</strain>
    </source>
</reference>
<evidence type="ECO:0000256" key="1">
    <source>
        <dbReference type="SAM" id="Phobius"/>
    </source>
</evidence>
<protein>
    <submittedName>
        <fullName evidence="2">Uncharacterized protein</fullName>
    </submittedName>
</protein>
<keyword evidence="3" id="KW-1185">Reference proteome</keyword>